<gene>
    <name evidence="1" type="ORF">CMEL01_09181</name>
</gene>
<sequence length="284" mass="30746">MAAKTYFLAPNFDFPPGSSILLGSLISDPLTPHRSLAQLEKWPDVTTIVDKEAVISRGKGNGANVSLGAQMLGAIGAKIGGGVEKSRATEYRMSALKTEFFTRDPGEDEIKKLIAECPRARKVLIDAPIWRPGKLFIITGLKIAEEFSMSSTTTGRREGDVEGTAPVLAAAGLNVEAGIGSFFESSEGMSLEAVGDRILAYRLVKISLKGLKRKELEIDEYRSNDIGKMLGHREDEIDEQSLTSIEVADALEDDLDSDDDDEMDAVEVITEVDSDEGHLRVVSA</sequence>
<reference evidence="1 2" key="1">
    <citation type="submission" date="2016-10" db="EMBL/GenBank/DDBJ databases">
        <title>The genome sequence of Colletotrichum fioriniae PJ7.</title>
        <authorList>
            <person name="Baroncelli R."/>
        </authorList>
    </citation>
    <scope>NUCLEOTIDE SEQUENCE [LARGE SCALE GENOMIC DNA]</scope>
    <source>
        <strain evidence="1">Col 31</strain>
    </source>
</reference>
<dbReference type="InterPro" id="IPR018247">
    <property type="entry name" value="EF_Hand_1_Ca_BS"/>
</dbReference>
<dbReference type="EMBL" id="MLGG01000079">
    <property type="protein sequence ID" value="KAK1447342.1"/>
    <property type="molecule type" value="Genomic_DNA"/>
</dbReference>
<dbReference type="PROSITE" id="PS00018">
    <property type="entry name" value="EF_HAND_1"/>
    <property type="match status" value="1"/>
</dbReference>
<evidence type="ECO:0000313" key="1">
    <source>
        <dbReference type="EMBL" id="KAK1447342.1"/>
    </source>
</evidence>
<name>A0AAI9XEU9_9PEZI</name>
<proteinExistence type="predicted"/>
<accession>A0AAI9XEU9</accession>
<organism evidence="1 2">
    <name type="scientific">Colletotrichum melonis</name>
    <dbReference type="NCBI Taxonomy" id="1209925"/>
    <lineage>
        <taxon>Eukaryota</taxon>
        <taxon>Fungi</taxon>
        <taxon>Dikarya</taxon>
        <taxon>Ascomycota</taxon>
        <taxon>Pezizomycotina</taxon>
        <taxon>Sordariomycetes</taxon>
        <taxon>Hypocreomycetidae</taxon>
        <taxon>Glomerellales</taxon>
        <taxon>Glomerellaceae</taxon>
        <taxon>Colletotrichum</taxon>
        <taxon>Colletotrichum acutatum species complex</taxon>
    </lineage>
</organism>
<keyword evidence="2" id="KW-1185">Reference proteome</keyword>
<dbReference type="AlphaFoldDB" id="A0AAI9XEU9"/>
<dbReference type="Proteomes" id="UP001239795">
    <property type="component" value="Unassembled WGS sequence"/>
</dbReference>
<evidence type="ECO:0000313" key="2">
    <source>
        <dbReference type="Proteomes" id="UP001239795"/>
    </source>
</evidence>
<comment type="caution">
    <text evidence="1">The sequence shown here is derived from an EMBL/GenBank/DDBJ whole genome shotgun (WGS) entry which is preliminary data.</text>
</comment>
<protein>
    <submittedName>
        <fullName evidence="1">Uncharacterized protein</fullName>
    </submittedName>
</protein>